<dbReference type="InterPro" id="IPR000843">
    <property type="entry name" value="HTH_LacI"/>
</dbReference>
<dbReference type="PANTHER" id="PTHR30146">
    <property type="entry name" value="LACI-RELATED TRANSCRIPTIONAL REPRESSOR"/>
    <property type="match status" value="1"/>
</dbReference>
<dbReference type="InterPro" id="IPR028082">
    <property type="entry name" value="Peripla_BP_I"/>
</dbReference>
<organism evidence="5 6">
    <name type="scientific">Brenneria tiliae</name>
    <dbReference type="NCBI Taxonomy" id="2914984"/>
    <lineage>
        <taxon>Bacteria</taxon>
        <taxon>Pseudomonadati</taxon>
        <taxon>Pseudomonadota</taxon>
        <taxon>Gammaproteobacteria</taxon>
        <taxon>Enterobacterales</taxon>
        <taxon>Pectobacteriaceae</taxon>
        <taxon>Brenneria</taxon>
    </lineage>
</organism>
<keyword evidence="6" id="KW-1185">Reference proteome</keyword>
<dbReference type="InterPro" id="IPR046335">
    <property type="entry name" value="LacI/GalR-like_sensor"/>
</dbReference>
<evidence type="ECO:0000256" key="3">
    <source>
        <dbReference type="ARBA" id="ARBA00023163"/>
    </source>
</evidence>
<dbReference type="SUPFAM" id="SSF47413">
    <property type="entry name" value="lambda repressor-like DNA-binding domains"/>
    <property type="match status" value="1"/>
</dbReference>
<feature type="domain" description="HTH lacI-type" evidence="4">
    <location>
        <begin position="5"/>
        <end position="59"/>
    </location>
</feature>
<dbReference type="PANTHER" id="PTHR30146:SF109">
    <property type="entry name" value="HTH-TYPE TRANSCRIPTIONAL REGULATOR GALS"/>
    <property type="match status" value="1"/>
</dbReference>
<dbReference type="Proteomes" id="UP001203069">
    <property type="component" value="Unassembled WGS sequence"/>
</dbReference>
<evidence type="ECO:0000313" key="5">
    <source>
        <dbReference type="EMBL" id="MCL2893413.1"/>
    </source>
</evidence>
<dbReference type="CDD" id="cd01392">
    <property type="entry name" value="HTH_LacI"/>
    <property type="match status" value="1"/>
</dbReference>
<sequence>MSKPVRIRDVASAAGFSVGAVSRALKGQPGIGDKPRQHIIQLAQAMGYDFSRLHSSKIQRVLFILHHQHNISMSLSFYTPLLMEVEAACREKNIALSFLALGPTDEVEKLVRQHNPDGLLIVGYLEPEILLALRGLQLPLALIDLMSPDLNSVNPDNLHGGYLATRHLIDLGRRNIAFLASSLAHYSIQQRERGYRQALYEAEVLTPPEYEAIAPIHLPAEQGLETATLQLISLPRPPDGLFAYNDAAALIALRTCKRAGLRVPDDIAIIGFDDVDSAALAEPPLSTVRVDRCQLGRRGLELLLTDSQAEQQLIDVKLCVRASTAASCETNAKESVNE</sequence>
<dbReference type="InterPro" id="IPR010982">
    <property type="entry name" value="Lambda_DNA-bd_dom_sf"/>
</dbReference>
<accession>A0ABT0MVU6</accession>
<dbReference type="SMART" id="SM00354">
    <property type="entry name" value="HTH_LACI"/>
    <property type="match status" value="1"/>
</dbReference>
<name>A0ABT0MVU6_9GAMM</name>
<gene>
    <name evidence="5" type="ORF">MFP26_12035</name>
</gene>
<reference evidence="5 6" key="1">
    <citation type="submission" date="2022-02" db="EMBL/GenBank/DDBJ databases">
        <title>Description of Brenneria tiliae sp. nov. isolated from symptomatic Tilia x moltkei and Tilia x europaea trees in the UK.</title>
        <authorList>
            <person name="Kile H."/>
        </authorList>
    </citation>
    <scope>NUCLEOTIDE SEQUENCE [LARGE SCALE GENOMIC DNA]</scope>
    <source>
        <strain evidence="5 6">MC1SB4.1</strain>
    </source>
</reference>
<protein>
    <submittedName>
        <fullName evidence="5">LacI family transcriptional regulator</fullName>
    </submittedName>
</protein>
<evidence type="ECO:0000256" key="2">
    <source>
        <dbReference type="ARBA" id="ARBA00023125"/>
    </source>
</evidence>
<dbReference type="SUPFAM" id="SSF53822">
    <property type="entry name" value="Periplasmic binding protein-like I"/>
    <property type="match status" value="1"/>
</dbReference>
<dbReference type="EMBL" id="JAKPBZ010000111">
    <property type="protein sequence ID" value="MCL2893413.1"/>
    <property type="molecule type" value="Genomic_DNA"/>
</dbReference>
<evidence type="ECO:0000256" key="1">
    <source>
        <dbReference type="ARBA" id="ARBA00023015"/>
    </source>
</evidence>
<proteinExistence type="predicted"/>
<dbReference type="Gene3D" id="3.40.50.2300">
    <property type="match status" value="2"/>
</dbReference>
<evidence type="ECO:0000259" key="4">
    <source>
        <dbReference type="PROSITE" id="PS50932"/>
    </source>
</evidence>
<comment type="caution">
    <text evidence="5">The sequence shown here is derived from an EMBL/GenBank/DDBJ whole genome shotgun (WGS) entry which is preliminary data.</text>
</comment>
<dbReference type="RefSeq" id="WP_249244875.1">
    <property type="nucleotide sequence ID" value="NZ_JAKPBZ010000111.1"/>
</dbReference>
<dbReference type="CDD" id="cd06267">
    <property type="entry name" value="PBP1_LacI_sugar_binding-like"/>
    <property type="match status" value="1"/>
</dbReference>
<dbReference type="PROSITE" id="PS50932">
    <property type="entry name" value="HTH_LACI_2"/>
    <property type="match status" value="1"/>
</dbReference>
<dbReference type="Gene3D" id="1.10.260.40">
    <property type="entry name" value="lambda repressor-like DNA-binding domains"/>
    <property type="match status" value="1"/>
</dbReference>
<keyword evidence="1" id="KW-0805">Transcription regulation</keyword>
<evidence type="ECO:0000313" key="6">
    <source>
        <dbReference type="Proteomes" id="UP001203069"/>
    </source>
</evidence>
<dbReference type="Pfam" id="PF13377">
    <property type="entry name" value="Peripla_BP_3"/>
    <property type="match status" value="1"/>
</dbReference>
<keyword evidence="2" id="KW-0238">DNA-binding</keyword>
<keyword evidence="3" id="KW-0804">Transcription</keyword>